<reference evidence="2" key="2">
    <citation type="submission" date="2018-07" db="EMBL/GenBank/DDBJ databases">
        <authorList>
            <person name="Mckenzie S.K."/>
            <person name="Kronauer D.J.C."/>
        </authorList>
    </citation>
    <scope>NUCLEOTIDE SEQUENCE</scope>
    <source>
        <strain evidence="2">Clonal line C1</strain>
    </source>
</reference>
<protein>
    <recommendedName>
        <fullName evidence="1">Integrase zinc-binding domain-containing protein</fullName>
    </recommendedName>
</protein>
<dbReference type="Pfam" id="PF17921">
    <property type="entry name" value="Integrase_H2C2"/>
    <property type="match status" value="1"/>
</dbReference>
<dbReference type="OrthoDB" id="5984724at2759"/>
<dbReference type="Gene3D" id="1.10.340.70">
    <property type="match status" value="1"/>
</dbReference>
<dbReference type="InterPro" id="IPR041588">
    <property type="entry name" value="Integrase_H2C2"/>
</dbReference>
<evidence type="ECO:0000313" key="2">
    <source>
        <dbReference type="EMBL" id="RLU16083.1"/>
    </source>
</evidence>
<dbReference type="EMBL" id="QOIP01000012">
    <property type="protein sequence ID" value="RLU16083.1"/>
    <property type="molecule type" value="Genomic_DNA"/>
</dbReference>
<organism evidence="2">
    <name type="scientific">Ooceraea biroi</name>
    <name type="common">Clonal raider ant</name>
    <name type="synonym">Cerapachys biroi</name>
    <dbReference type="NCBI Taxonomy" id="2015173"/>
    <lineage>
        <taxon>Eukaryota</taxon>
        <taxon>Metazoa</taxon>
        <taxon>Ecdysozoa</taxon>
        <taxon>Arthropoda</taxon>
        <taxon>Hexapoda</taxon>
        <taxon>Insecta</taxon>
        <taxon>Pterygota</taxon>
        <taxon>Neoptera</taxon>
        <taxon>Endopterygota</taxon>
        <taxon>Hymenoptera</taxon>
        <taxon>Apocrita</taxon>
        <taxon>Aculeata</taxon>
        <taxon>Formicoidea</taxon>
        <taxon>Formicidae</taxon>
        <taxon>Dorylinae</taxon>
        <taxon>Ooceraea</taxon>
    </lineage>
</organism>
<accession>A0A3L8D7L0</accession>
<evidence type="ECO:0000259" key="1">
    <source>
        <dbReference type="Pfam" id="PF17921"/>
    </source>
</evidence>
<proteinExistence type="predicted"/>
<dbReference type="PANTHER" id="PTHR47331:SF2">
    <property type="match status" value="1"/>
</dbReference>
<dbReference type="InterPro" id="IPR043502">
    <property type="entry name" value="DNA/RNA_pol_sf"/>
</dbReference>
<sequence>MPISVLGNSYNTAHKSLQRTLKKLKKDEEYQSLYFKFMSEYEQLNHMEKVSSHPSTGAVHYYLPHHGVLKPDSVTTKLRVVFNGSNVLMWIRGHQYIFTTDITKMYRQIRVHPEDWNLRRILWIDENLNESQDVFTFSVISASHYDRLTKRLILSEVVQIFDPLGFVSPVVIRAKMLLQELWLCKLNWYDSLPFQVTSRWLNIRKDLTSLARLSIPRCHLPGSRYTVHGCHGLTHLLKNEGSTTQETHNPEVRAHSSAATCKTNETCLSHTQNGHQRYIHVDGFSSNSYVDQDTHPAGKITYATEFLKYKNSRQVLIGEPAAALTPASMEWSRLFWIKATQSAFFAHELTILNSQSPLPASYAFNRLTAFIDHQGVICVGGRLNNSSLTFDGKHPVILSRHARLSELIIDASHKQTLHRGTQLTLAHLRQSYWIIGGRAPVKSHILRCVVCARQREIRAHQLMGQLPLARVTPSCAFIHTGIDYAGPLTFKTWKGRGAKTHKGWICLFHDVRSSSRGRLRLLNGRIHLNLQEVHITEGYSTHTVL</sequence>
<dbReference type="Proteomes" id="UP000279307">
    <property type="component" value="Chromosome 12"/>
</dbReference>
<reference evidence="2" key="1">
    <citation type="journal article" date="2018" name="Genome Res.">
        <title>The genomic architecture and molecular evolution of ant odorant receptors.</title>
        <authorList>
            <person name="McKenzie S.K."/>
            <person name="Kronauer D.J.C."/>
        </authorList>
    </citation>
    <scope>NUCLEOTIDE SEQUENCE [LARGE SCALE GENOMIC DNA]</scope>
    <source>
        <strain evidence="2">Clonal line C1</strain>
    </source>
</reference>
<dbReference type="GO" id="GO:0071897">
    <property type="term" value="P:DNA biosynthetic process"/>
    <property type="evidence" value="ECO:0007669"/>
    <property type="project" value="UniProtKB-ARBA"/>
</dbReference>
<feature type="domain" description="Integrase zinc-binding" evidence="1">
    <location>
        <begin position="403"/>
        <end position="454"/>
    </location>
</feature>
<dbReference type="InterPro" id="IPR008042">
    <property type="entry name" value="Retrotrans_Pao"/>
</dbReference>
<name>A0A3L8D7L0_OOCBI</name>
<gene>
    <name evidence="2" type="ORF">DMN91_011841</name>
</gene>
<comment type="caution">
    <text evidence="2">The sequence shown here is derived from an EMBL/GenBank/DDBJ whole genome shotgun (WGS) entry which is preliminary data.</text>
</comment>
<dbReference type="SUPFAM" id="SSF56672">
    <property type="entry name" value="DNA/RNA polymerases"/>
    <property type="match status" value="1"/>
</dbReference>
<dbReference type="Pfam" id="PF05380">
    <property type="entry name" value="Peptidase_A17"/>
    <property type="match status" value="1"/>
</dbReference>
<dbReference type="AlphaFoldDB" id="A0A3L8D7L0"/>
<dbReference type="PANTHER" id="PTHR47331">
    <property type="entry name" value="PHD-TYPE DOMAIN-CONTAINING PROTEIN"/>
    <property type="match status" value="1"/>
</dbReference>